<feature type="transmembrane region" description="Helical" evidence="7">
    <location>
        <begin position="315"/>
        <end position="340"/>
    </location>
</feature>
<dbReference type="CDD" id="cd06173">
    <property type="entry name" value="MFS_MefA_like"/>
    <property type="match status" value="1"/>
</dbReference>
<feature type="transmembrane region" description="Helical" evidence="7">
    <location>
        <begin position="20"/>
        <end position="44"/>
    </location>
</feature>
<feature type="transmembrane region" description="Helical" evidence="7">
    <location>
        <begin position="269"/>
        <end position="285"/>
    </location>
</feature>
<feature type="transmembrane region" description="Helical" evidence="7">
    <location>
        <begin position="380"/>
        <end position="398"/>
    </location>
</feature>
<feature type="transmembrane region" description="Helical" evidence="7">
    <location>
        <begin position="156"/>
        <end position="173"/>
    </location>
</feature>
<comment type="subcellular location">
    <subcellularLocation>
        <location evidence="1">Cell membrane</location>
        <topology evidence="1">Multi-pass membrane protein</topology>
    </subcellularLocation>
</comment>
<dbReference type="Proteomes" id="UP000093044">
    <property type="component" value="Chromosome"/>
</dbReference>
<feature type="transmembrane region" description="Helical" evidence="7">
    <location>
        <begin position="112"/>
        <end position="135"/>
    </location>
</feature>
<dbReference type="PANTHER" id="PTHR23513">
    <property type="entry name" value="INTEGRAL MEMBRANE EFFLUX PROTEIN-RELATED"/>
    <property type="match status" value="1"/>
</dbReference>
<feature type="transmembrane region" description="Helical" evidence="7">
    <location>
        <begin position="292"/>
        <end position="309"/>
    </location>
</feature>
<proteinExistence type="predicted"/>
<dbReference type="GO" id="GO:0005886">
    <property type="term" value="C:plasma membrane"/>
    <property type="evidence" value="ECO:0007669"/>
    <property type="project" value="UniProtKB-SubCell"/>
</dbReference>
<feature type="transmembrane region" description="Helical" evidence="7">
    <location>
        <begin position="84"/>
        <end position="106"/>
    </location>
</feature>
<dbReference type="Gene3D" id="1.20.1250.20">
    <property type="entry name" value="MFS general substrate transporter like domains"/>
    <property type="match status" value="1"/>
</dbReference>
<dbReference type="Pfam" id="PF05977">
    <property type="entry name" value="MFS_3"/>
    <property type="match status" value="1"/>
</dbReference>
<dbReference type="OrthoDB" id="9775268at2"/>
<organism evidence="8 9">
    <name type="scientific">Cloacibacillus porcorum</name>
    <dbReference type="NCBI Taxonomy" id="1197717"/>
    <lineage>
        <taxon>Bacteria</taxon>
        <taxon>Thermotogati</taxon>
        <taxon>Synergistota</taxon>
        <taxon>Synergistia</taxon>
        <taxon>Synergistales</taxon>
        <taxon>Synergistaceae</taxon>
        <taxon>Cloacibacillus</taxon>
    </lineage>
</organism>
<evidence type="ECO:0000256" key="3">
    <source>
        <dbReference type="ARBA" id="ARBA00022475"/>
    </source>
</evidence>
<keyword evidence="9" id="KW-1185">Reference proteome</keyword>
<feature type="transmembrane region" description="Helical" evidence="7">
    <location>
        <begin position="352"/>
        <end position="374"/>
    </location>
</feature>
<keyword evidence="4 7" id="KW-0812">Transmembrane</keyword>
<dbReference type="PANTHER" id="PTHR23513:SF6">
    <property type="entry name" value="MAJOR FACILITATOR SUPERFAMILY ASSOCIATED DOMAIN-CONTAINING PROTEIN"/>
    <property type="match status" value="1"/>
</dbReference>
<dbReference type="SUPFAM" id="SSF103473">
    <property type="entry name" value="MFS general substrate transporter"/>
    <property type="match status" value="1"/>
</dbReference>
<evidence type="ECO:0000256" key="5">
    <source>
        <dbReference type="ARBA" id="ARBA00022989"/>
    </source>
</evidence>
<protein>
    <submittedName>
        <fullName evidence="8">MFS transporter</fullName>
    </submittedName>
</protein>
<evidence type="ECO:0000256" key="7">
    <source>
        <dbReference type="SAM" id="Phobius"/>
    </source>
</evidence>
<dbReference type="EMBL" id="CP016757">
    <property type="protein sequence ID" value="ANZ45147.1"/>
    <property type="molecule type" value="Genomic_DNA"/>
</dbReference>
<dbReference type="AlphaFoldDB" id="A0A1B2I5C3"/>
<reference evidence="8" key="1">
    <citation type="submission" date="2016-08" db="EMBL/GenBank/DDBJ databases">
        <title>Complete genome of Cloacibacillus porcorum.</title>
        <authorList>
            <person name="Looft T."/>
            <person name="Bayles D.O."/>
            <person name="Alt D.P."/>
        </authorList>
    </citation>
    <scope>NUCLEOTIDE SEQUENCE [LARGE SCALE GENOMIC DNA]</scope>
    <source>
        <strain evidence="8">CL-84</strain>
    </source>
</reference>
<feature type="transmembrane region" description="Helical" evidence="7">
    <location>
        <begin position="50"/>
        <end position="72"/>
    </location>
</feature>
<evidence type="ECO:0000256" key="6">
    <source>
        <dbReference type="ARBA" id="ARBA00023136"/>
    </source>
</evidence>
<name>A0A1B2I5C3_9BACT</name>
<feature type="transmembrane region" description="Helical" evidence="7">
    <location>
        <begin position="227"/>
        <end position="249"/>
    </location>
</feature>
<keyword evidence="6 7" id="KW-0472">Membrane</keyword>
<feature type="transmembrane region" description="Helical" evidence="7">
    <location>
        <begin position="179"/>
        <end position="196"/>
    </location>
</feature>
<evidence type="ECO:0000313" key="8">
    <source>
        <dbReference type="EMBL" id="ANZ45147.1"/>
    </source>
</evidence>
<accession>A0A1B2I5C3</accession>
<keyword evidence="2" id="KW-0813">Transport</keyword>
<dbReference type="RefSeq" id="WP_066744933.1">
    <property type="nucleotide sequence ID" value="NZ_CP016757.1"/>
</dbReference>
<dbReference type="KEGG" id="cpor:BED41_08730"/>
<evidence type="ECO:0000256" key="4">
    <source>
        <dbReference type="ARBA" id="ARBA00022692"/>
    </source>
</evidence>
<gene>
    <name evidence="8" type="ORF">BED41_08730</name>
</gene>
<dbReference type="InterPro" id="IPR036259">
    <property type="entry name" value="MFS_trans_sf"/>
</dbReference>
<evidence type="ECO:0000256" key="2">
    <source>
        <dbReference type="ARBA" id="ARBA00022448"/>
    </source>
</evidence>
<keyword evidence="3" id="KW-1003">Cell membrane</keyword>
<keyword evidence="5 7" id="KW-1133">Transmembrane helix</keyword>
<dbReference type="STRING" id="1197717.BED41_08730"/>
<sequence length="410" mass="44677">MDLKNNEITANNNRWKKEIFLFLISQNLSMFGSSVVGFSIIWYITLKTSSGSWITISTIAALTPQIFISLWAGVVADRYSRKMIIMLSDGFTALATLAAFAAFHAGFESLTLLIAVSFFRSIGGGFQSPAVNALYPQIVPADQLVRINGINQTLNNILLLISPAVGGFILGTMGIKWTFLIDVSTALLAIVIMAAIRVKAQPRKTAPNGSIIAELKSGVRYTLDNPLLKTITICYAVSFILITPAAFLSPLMVARNFGGEVWRLTANEIFWTAGSLLGGAYIAWRGDFHDKVAVIAVSLAGFGIIFTLMGLTKIFWVFLALDCVAGIFLPFMITAQTVLIQTNTDESYMGRVFSLLQFVSQGVMPLAILCFGPLGDLVDIRYIIIVCGLLEALWGIWFKRAAGRAQKLAS</sequence>
<evidence type="ECO:0000313" key="9">
    <source>
        <dbReference type="Proteomes" id="UP000093044"/>
    </source>
</evidence>
<dbReference type="GeneID" id="83057932"/>
<evidence type="ECO:0000256" key="1">
    <source>
        <dbReference type="ARBA" id="ARBA00004651"/>
    </source>
</evidence>
<dbReference type="InterPro" id="IPR010290">
    <property type="entry name" value="TM_effector"/>
</dbReference>